<proteinExistence type="predicted"/>
<dbReference type="Proteomes" id="UP000301309">
    <property type="component" value="Unassembled WGS sequence"/>
</dbReference>
<feature type="compositionally biased region" description="Polar residues" evidence="1">
    <location>
        <begin position="9"/>
        <end position="34"/>
    </location>
</feature>
<accession>A0A4D4LI30</accession>
<evidence type="ECO:0000313" key="3">
    <source>
        <dbReference type="Proteomes" id="UP000301309"/>
    </source>
</evidence>
<evidence type="ECO:0000256" key="1">
    <source>
        <dbReference type="SAM" id="MobiDB-lite"/>
    </source>
</evidence>
<feature type="region of interest" description="Disordered" evidence="1">
    <location>
        <begin position="1"/>
        <end position="84"/>
    </location>
</feature>
<dbReference type="AlphaFoldDB" id="A0A4D4LI30"/>
<name>A0A4D4LI30_STRVO</name>
<protein>
    <submittedName>
        <fullName evidence="2">Uncharacterized protein</fullName>
    </submittedName>
</protein>
<keyword evidence="3" id="KW-1185">Reference proteome</keyword>
<comment type="caution">
    <text evidence="2">The sequence shown here is derived from an EMBL/GenBank/DDBJ whole genome shotgun (WGS) entry which is preliminary data.</text>
</comment>
<organism evidence="2 3">
    <name type="scientific">Streptomyces violaceusniger</name>
    <dbReference type="NCBI Taxonomy" id="68280"/>
    <lineage>
        <taxon>Bacteria</taxon>
        <taxon>Bacillati</taxon>
        <taxon>Actinomycetota</taxon>
        <taxon>Actinomycetes</taxon>
        <taxon>Kitasatosporales</taxon>
        <taxon>Streptomycetaceae</taxon>
        <taxon>Streptomyces</taxon>
        <taxon>Streptomyces violaceusniger group</taxon>
    </lineage>
</organism>
<gene>
    <name evidence="2" type="ORF">SVIO_107370</name>
</gene>
<sequence>MGRAVGAQVRTSLSVNGRMNGPSSLSMASITVGKSRTEPVPPVKMYSCHCGSRHSSRPAGWTDGARERRRRPARSPRQSIGGRYRRSVPAFGAVPLAEAGTRRPVQELFAARRYNRGRVLLAFWVSKRGTQGGSSC</sequence>
<reference evidence="2 3" key="1">
    <citation type="journal article" date="2020" name="Int. J. Syst. Evol. Microbiol.">
        <title>Reclassification of Streptomyces castelarensis and Streptomyces sporoclivatus as later heterotypic synonyms of Streptomyces antimycoticus.</title>
        <authorList>
            <person name="Komaki H."/>
            <person name="Tamura T."/>
        </authorList>
    </citation>
    <scope>NUCLEOTIDE SEQUENCE [LARGE SCALE GENOMIC DNA]</scope>
    <source>
        <strain evidence="2 3">NBRC 13459</strain>
    </source>
</reference>
<evidence type="ECO:0000313" key="2">
    <source>
        <dbReference type="EMBL" id="GDY60114.1"/>
    </source>
</evidence>
<dbReference type="EMBL" id="BJHW01000002">
    <property type="protein sequence ID" value="GDY60114.1"/>
    <property type="molecule type" value="Genomic_DNA"/>
</dbReference>